<evidence type="ECO:0000256" key="4">
    <source>
        <dbReference type="ARBA" id="ARBA00022759"/>
    </source>
</evidence>
<keyword evidence="9" id="KW-1185">Reference proteome</keyword>
<dbReference type="GO" id="GO:0004519">
    <property type="term" value="F:endonuclease activity"/>
    <property type="evidence" value="ECO:0007669"/>
    <property type="project" value="UniProtKB-KW"/>
</dbReference>
<evidence type="ECO:0000256" key="6">
    <source>
        <dbReference type="ARBA" id="ARBA00022884"/>
    </source>
</evidence>
<protein>
    <submittedName>
        <fullName evidence="8">Putative RNA binding protein YcfA (HicA-like mRNA interferase family)</fullName>
    </submittedName>
</protein>
<dbReference type="InterPro" id="IPR038570">
    <property type="entry name" value="HicA_sf"/>
</dbReference>
<accession>A0A2T4Z089</accession>
<comment type="similarity">
    <text evidence="1">Belongs to the HicA mRNA interferase family.</text>
</comment>
<evidence type="ECO:0000256" key="7">
    <source>
        <dbReference type="ARBA" id="ARBA00023016"/>
    </source>
</evidence>
<dbReference type="RefSeq" id="WP_108178521.1">
    <property type="nucleotide sequence ID" value="NZ_PZZL01000007.1"/>
</dbReference>
<comment type="caution">
    <text evidence="8">The sequence shown here is derived from an EMBL/GenBank/DDBJ whole genome shotgun (WGS) entry which is preliminary data.</text>
</comment>
<evidence type="ECO:0000256" key="2">
    <source>
        <dbReference type="ARBA" id="ARBA00022649"/>
    </source>
</evidence>
<dbReference type="AlphaFoldDB" id="A0A2T4Z089"/>
<dbReference type="SUPFAM" id="SSF54786">
    <property type="entry name" value="YcfA/nrd intein domain"/>
    <property type="match status" value="1"/>
</dbReference>
<gene>
    <name evidence="8" type="ORF">C8P69_107159</name>
</gene>
<keyword evidence="2" id="KW-1277">Toxin-antitoxin system</keyword>
<keyword evidence="6" id="KW-0694">RNA-binding</keyword>
<dbReference type="GO" id="GO:0003729">
    <property type="term" value="F:mRNA binding"/>
    <property type="evidence" value="ECO:0007669"/>
    <property type="project" value="InterPro"/>
</dbReference>
<evidence type="ECO:0000256" key="5">
    <source>
        <dbReference type="ARBA" id="ARBA00022801"/>
    </source>
</evidence>
<dbReference type="Proteomes" id="UP000241808">
    <property type="component" value="Unassembled WGS sequence"/>
</dbReference>
<evidence type="ECO:0000313" key="8">
    <source>
        <dbReference type="EMBL" id="PTM52881.1"/>
    </source>
</evidence>
<keyword evidence="7" id="KW-0346">Stress response</keyword>
<evidence type="ECO:0000313" key="9">
    <source>
        <dbReference type="Proteomes" id="UP000241808"/>
    </source>
</evidence>
<dbReference type="GO" id="GO:0016787">
    <property type="term" value="F:hydrolase activity"/>
    <property type="evidence" value="ECO:0007669"/>
    <property type="project" value="UniProtKB-KW"/>
</dbReference>
<proteinExistence type="inferred from homology"/>
<reference evidence="8 9" key="1">
    <citation type="submission" date="2018-04" db="EMBL/GenBank/DDBJ databases">
        <title>Genomic Encyclopedia of Archaeal and Bacterial Type Strains, Phase II (KMG-II): from individual species to whole genera.</title>
        <authorList>
            <person name="Goeker M."/>
        </authorList>
    </citation>
    <scope>NUCLEOTIDE SEQUENCE [LARGE SCALE GENOMIC DNA]</scope>
    <source>
        <strain evidence="8 9">DSM 25521</strain>
    </source>
</reference>
<dbReference type="OrthoDB" id="9811409at2"/>
<name>A0A2T4Z089_9HYPH</name>
<dbReference type="EMBL" id="PZZL01000007">
    <property type="protein sequence ID" value="PTM52881.1"/>
    <property type="molecule type" value="Genomic_DNA"/>
</dbReference>
<dbReference type="Gene3D" id="3.30.920.30">
    <property type="entry name" value="Hypothetical protein"/>
    <property type="match status" value="1"/>
</dbReference>
<keyword evidence="3" id="KW-0540">Nuclease</keyword>
<keyword evidence="5" id="KW-0378">Hydrolase</keyword>
<evidence type="ECO:0000256" key="1">
    <source>
        <dbReference type="ARBA" id="ARBA00006620"/>
    </source>
</evidence>
<evidence type="ECO:0000256" key="3">
    <source>
        <dbReference type="ARBA" id="ARBA00022722"/>
    </source>
</evidence>
<dbReference type="InterPro" id="IPR012933">
    <property type="entry name" value="HicA_mRNA_interferase"/>
</dbReference>
<keyword evidence="4" id="KW-0255">Endonuclease</keyword>
<organism evidence="8 9">
    <name type="scientific">Phreatobacter oligotrophus</name>
    <dbReference type="NCBI Taxonomy" id="1122261"/>
    <lineage>
        <taxon>Bacteria</taxon>
        <taxon>Pseudomonadati</taxon>
        <taxon>Pseudomonadota</taxon>
        <taxon>Alphaproteobacteria</taxon>
        <taxon>Hyphomicrobiales</taxon>
        <taxon>Phreatobacteraceae</taxon>
        <taxon>Phreatobacter</taxon>
    </lineage>
</organism>
<dbReference type="Pfam" id="PF07927">
    <property type="entry name" value="HicA_toxin"/>
    <property type="match status" value="1"/>
</dbReference>
<sequence>MLRDSRDIIRRLEREGFVLRAVKGSHHKYLHPETRRMVIVPHPKRDLPLGTVYSIYRQAGWARDR</sequence>